<dbReference type="RefSeq" id="WP_179645290.1">
    <property type="nucleotide sequence ID" value="NZ_BAAAYY010000037.1"/>
</dbReference>
<keyword evidence="2" id="KW-1185">Reference proteome</keyword>
<proteinExistence type="predicted"/>
<evidence type="ECO:0000313" key="2">
    <source>
        <dbReference type="Proteomes" id="UP000589036"/>
    </source>
</evidence>
<dbReference type="Pfam" id="PF18986">
    <property type="entry name" value="DUF5719"/>
    <property type="match status" value="1"/>
</dbReference>
<protein>
    <recommendedName>
        <fullName evidence="3">Secreted protein</fullName>
    </recommendedName>
</protein>
<evidence type="ECO:0008006" key="3">
    <source>
        <dbReference type="Google" id="ProtNLM"/>
    </source>
</evidence>
<sequence>MRLIVENRFALFGLVVVALAALFGVAFLTGAFGLGRTDAATAEPARVESALRVCPAPQGEDRLTRVAAFAPESDEGESGGSLVAEENAADAEPLGELSEAGRLWSEEGGAGGGTVVRATGALAAGLEVAQVTVGEDGSYATELRCTQPSLSTWFAAPGGAELDELTLNLTNVDDTPATVNVDLYATDGPAYSDETRGITVDPHDTVELSLNPLIESTEAVAVHVRTNSGRVAPALFAERSGSGSDWVPPTSPPAKRHVIPGVPSGNGAKRLIVAAPGNDPATASVRVITPEGDAEHEALDGLDIPPAASAALSLEGPLDKEPGTVVVESERPIVVGLALDRAGGDDTAYTAAVPPLEKGVNSRAVLPANPEGTATELLLGAPGDAASVRVTPVLADGTAGEVLEVEVEAGRTARAEPESPGAAHAWIVETSGPGPVHAARVLTDGSGDDRATAVRPLPPAPAVVPLPPVSDSLTSVVR</sequence>
<dbReference type="AlphaFoldDB" id="A0A852U2A7"/>
<evidence type="ECO:0000313" key="1">
    <source>
        <dbReference type="EMBL" id="NYE49665.1"/>
    </source>
</evidence>
<reference evidence="1 2" key="1">
    <citation type="submission" date="2020-07" db="EMBL/GenBank/DDBJ databases">
        <title>Sequencing the genomes of 1000 actinobacteria strains.</title>
        <authorList>
            <person name="Klenk H.-P."/>
        </authorList>
    </citation>
    <scope>NUCLEOTIDE SEQUENCE [LARGE SCALE GENOMIC DNA]</scope>
    <source>
        <strain evidence="1 2">CXB654</strain>
    </source>
</reference>
<name>A0A852U2A7_9ACTN</name>
<dbReference type="InterPro" id="IPR043777">
    <property type="entry name" value="DUF5719"/>
</dbReference>
<gene>
    <name evidence="1" type="ORF">HDA32_004785</name>
</gene>
<accession>A0A852U2A7</accession>
<comment type="caution">
    <text evidence="1">The sequence shown here is derived from an EMBL/GenBank/DDBJ whole genome shotgun (WGS) entry which is preliminary data.</text>
</comment>
<dbReference type="Proteomes" id="UP000589036">
    <property type="component" value="Unassembled WGS sequence"/>
</dbReference>
<organism evidence="1 2">
    <name type="scientific">Spinactinospora alkalitolerans</name>
    <dbReference type="NCBI Taxonomy" id="687207"/>
    <lineage>
        <taxon>Bacteria</taxon>
        <taxon>Bacillati</taxon>
        <taxon>Actinomycetota</taxon>
        <taxon>Actinomycetes</taxon>
        <taxon>Streptosporangiales</taxon>
        <taxon>Nocardiopsidaceae</taxon>
        <taxon>Spinactinospora</taxon>
    </lineage>
</organism>
<dbReference type="EMBL" id="JACCCC010000001">
    <property type="protein sequence ID" value="NYE49665.1"/>
    <property type="molecule type" value="Genomic_DNA"/>
</dbReference>